<evidence type="ECO:0000259" key="2">
    <source>
        <dbReference type="Pfam" id="PF00497"/>
    </source>
</evidence>
<accession>A0A6C0FCK3</accession>
<keyword evidence="1" id="KW-0472">Membrane</keyword>
<keyword evidence="1" id="KW-0812">Transmembrane</keyword>
<feature type="transmembrane region" description="Helical" evidence="1">
    <location>
        <begin position="201"/>
        <end position="220"/>
    </location>
</feature>
<dbReference type="Pfam" id="PF00497">
    <property type="entry name" value="SBP_bac_3"/>
    <property type="match status" value="1"/>
</dbReference>
<evidence type="ECO:0000256" key="1">
    <source>
        <dbReference type="SAM" id="Phobius"/>
    </source>
</evidence>
<dbReference type="AlphaFoldDB" id="A0A6C0FCK3"/>
<keyword evidence="1" id="KW-1133">Transmembrane helix</keyword>
<proteinExistence type="predicted"/>
<sequence>MSMDKNGKEKQNIRVLVIMGSKDSYFNANHITALDGDDILKGFNWDIWREIQQKLRNKYNFQITESKVTKNYDSFVKLIEEGKYDIAISGFTHLSTRQNVKFCIPHAITSNAVLYKSKPELINDFKNIAPILVYIVMYLVIFGLLIGVILYFLSPSRRNYSKRLQKNNSLFFMRSLVTGVASIFGEMGYLAERSSLKPSGIIITILMMAICFVLIMYFQAEITKILLTNESTSIDHYNVSKLKLIGHANNSDVLKIERYGTNIKKMKNRTTNELVEYYIENDYDFDGVIMPYHEAFEYVQKNPTFTYSADFGNEPCSFIVNSSPNLIDFFNDVNKEIAHLREEKRIQKICVSYFGDIQNIPMCSLT</sequence>
<feature type="transmembrane region" description="Helical" evidence="1">
    <location>
        <begin position="171"/>
        <end position="189"/>
    </location>
</feature>
<protein>
    <recommendedName>
        <fullName evidence="2">Solute-binding protein family 3/N-terminal domain-containing protein</fullName>
    </recommendedName>
</protein>
<name>A0A6C0FCK3_9ZZZZ</name>
<dbReference type="SUPFAM" id="SSF53850">
    <property type="entry name" value="Periplasmic binding protein-like II"/>
    <property type="match status" value="1"/>
</dbReference>
<organism evidence="3">
    <name type="scientific">viral metagenome</name>
    <dbReference type="NCBI Taxonomy" id="1070528"/>
    <lineage>
        <taxon>unclassified sequences</taxon>
        <taxon>metagenomes</taxon>
        <taxon>organismal metagenomes</taxon>
    </lineage>
</organism>
<feature type="domain" description="Solute-binding protein family 3/N-terminal" evidence="2">
    <location>
        <begin position="34"/>
        <end position="355"/>
    </location>
</feature>
<evidence type="ECO:0000313" key="3">
    <source>
        <dbReference type="EMBL" id="QHT38744.1"/>
    </source>
</evidence>
<feature type="transmembrane region" description="Helical" evidence="1">
    <location>
        <begin position="131"/>
        <end position="151"/>
    </location>
</feature>
<dbReference type="Gene3D" id="3.40.190.10">
    <property type="entry name" value="Periplasmic binding protein-like II"/>
    <property type="match status" value="1"/>
</dbReference>
<reference evidence="3" key="1">
    <citation type="journal article" date="2020" name="Nature">
        <title>Giant virus diversity and host interactions through global metagenomics.</title>
        <authorList>
            <person name="Schulz F."/>
            <person name="Roux S."/>
            <person name="Paez-Espino D."/>
            <person name="Jungbluth S."/>
            <person name="Walsh D.A."/>
            <person name="Denef V.J."/>
            <person name="McMahon K.D."/>
            <person name="Konstantinidis K.T."/>
            <person name="Eloe-Fadrosh E.A."/>
            <person name="Kyrpides N.C."/>
            <person name="Woyke T."/>
        </authorList>
    </citation>
    <scope>NUCLEOTIDE SEQUENCE</scope>
    <source>
        <strain evidence="3">GVMAG-S-ERX556106-38</strain>
    </source>
</reference>
<dbReference type="InterPro" id="IPR001638">
    <property type="entry name" value="Solute-binding_3/MltF_N"/>
</dbReference>
<dbReference type="EMBL" id="MN738833">
    <property type="protein sequence ID" value="QHT38744.1"/>
    <property type="molecule type" value="Genomic_DNA"/>
</dbReference>